<dbReference type="Gene3D" id="3.40.190.10">
    <property type="entry name" value="Periplasmic binding protein-like II"/>
    <property type="match status" value="5"/>
</dbReference>
<dbReference type="GO" id="GO:0005886">
    <property type="term" value="C:plasma membrane"/>
    <property type="evidence" value="ECO:0007669"/>
    <property type="project" value="TreeGrafter"/>
</dbReference>
<evidence type="ECO:0000313" key="8">
    <source>
        <dbReference type="Proteomes" id="UP000639338"/>
    </source>
</evidence>
<gene>
    <name evidence="7" type="ORF">HCN44_003008</name>
</gene>
<keyword evidence="5" id="KW-0732">Signal</keyword>
<evidence type="ECO:0000256" key="3">
    <source>
        <dbReference type="ARBA" id="ARBA00022737"/>
    </source>
</evidence>
<keyword evidence="4" id="KW-1133">Transmembrane helix</keyword>
<dbReference type="GO" id="GO:0005769">
    <property type="term" value="C:early endosome"/>
    <property type="evidence" value="ECO:0007669"/>
    <property type="project" value="TreeGrafter"/>
</dbReference>
<feature type="domain" description="Transferrin-like" evidence="6">
    <location>
        <begin position="483"/>
        <end position="830"/>
    </location>
</feature>
<feature type="domain" description="Transferrin-like" evidence="6">
    <location>
        <begin position="39"/>
        <end position="385"/>
    </location>
</feature>
<dbReference type="PANTHER" id="PTHR11485">
    <property type="entry name" value="TRANSFERRIN"/>
    <property type="match status" value="1"/>
</dbReference>
<feature type="transmembrane region" description="Helical" evidence="4">
    <location>
        <begin position="837"/>
        <end position="854"/>
    </location>
</feature>
<accession>A0A834XJS3</accession>
<protein>
    <recommendedName>
        <fullName evidence="6">Transferrin-like domain-containing protein</fullName>
    </recommendedName>
</protein>
<evidence type="ECO:0000259" key="6">
    <source>
        <dbReference type="PROSITE" id="PS51408"/>
    </source>
</evidence>
<dbReference type="Proteomes" id="UP000639338">
    <property type="component" value="Unassembled WGS sequence"/>
</dbReference>
<proteinExistence type="predicted"/>
<dbReference type="SMART" id="SM00094">
    <property type="entry name" value="TR_FER"/>
    <property type="match status" value="2"/>
</dbReference>
<dbReference type="EMBL" id="JACMRX010000006">
    <property type="protein sequence ID" value="KAF7987246.1"/>
    <property type="molecule type" value="Genomic_DNA"/>
</dbReference>
<keyword evidence="4" id="KW-0472">Membrane</keyword>
<dbReference type="Pfam" id="PF00405">
    <property type="entry name" value="Transferrin"/>
    <property type="match status" value="2"/>
</dbReference>
<dbReference type="PROSITE" id="PS00205">
    <property type="entry name" value="TRANSFERRIN_LIKE_1"/>
    <property type="match status" value="1"/>
</dbReference>
<dbReference type="SUPFAM" id="SSF53850">
    <property type="entry name" value="Periplasmic binding protein-like II"/>
    <property type="match status" value="2"/>
</dbReference>
<evidence type="ECO:0000256" key="5">
    <source>
        <dbReference type="SAM" id="SignalP"/>
    </source>
</evidence>
<keyword evidence="8" id="KW-1185">Reference proteome</keyword>
<name>A0A834XJS3_APHGI</name>
<evidence type="ECO:0000256" key="4">
    <source>
        <dbReference type="SAM" id="Phobius"/>
    </source>
</evidence>
<evidence type="ECO:0000256" key="1">
    <source>
        <dbReference type="ARBA" id="ARBA00004613"/>
    </source>
</evidence>
<keyword evidence="2" id="KW-0964">Secreted</keyword>
<dbReference type="InterPro" id="IPR001156">
    <property type="entry name" value="Transferrin-like_dom"/>
</dbReference>
<keyword evidence="4" id="KW-0812">Transmembrane</keyword>
<dbReference type="InterPro" id="IPR018195">
    <property type="entry name" value="Transferrin_Fe_BS"/>
</dbReference>
<dbReference type="PROSITE" id="PS51408">
    <property type="entry name" value="TRANSFERRIN_LIKE_4"/>
    <property type="match status" value="2"/>
</dbReference>
<sequence length="856" mass="96968">MVILKSFDIRMLCLIVVLICQLVEGQYYGSVDNYENKTVTWCTVSKPEQNKCIAFSQAVERERKFFEQHYIQLKCRQAFNKEECMTLLDNDIAQLTTLDPGEVFVGGRYHSLLPISQEVYSDGLNYQYAVAVIKKNSLSDVNSIHNLRGKKACFAGVGMLAGWITPIHTLMKEGALEIIDCNNQVKSAGKFFGPSCAVNSLIDRYNPSGDNSDKLCKLCIGEIPGGRCTNSDPYSGYEGAFRCLAENAGEISFLVHTTVQEMTSTNYDLNSIKKEQFELLCRDGTRKNIDEYKYCNWGNVPSRAIVVSSATDVNIRKIYQKFLQKTVDILGKNTNFGINSTNDDKSNNYDNNNYYNQQNNEKDLLYDNKKSYDPNLPESSNGNIYNSWGSLNKNYNSSYYNRDGYGSSNNDDLQNNPPSVLPLEVFNLFESSPRYGLQHNLLFSDSARGFISLAEKDQTYSYYLGNNIENSILGVRQCPVNKMTLCVTSEPEQEKCIKMKTALKAQLLKPELICYKGHSQMHCMQAIKNGQADITVLDASDVYTAGLRFDLIPFISEVYNLPTPEYYVVVVAKESDPTTDITFLKNKNTCHPGIYTAAGWVYPMAYLLSNGWMRGYGCDSIRAAAEYFSKSCVPGALSTEYNTRVPYNNMCDLCHGVSYRYCRRDASEDYFGYTGAFRCLVEGGGDVAFVKHTTVSENTDGKRREYWARNTFTKDFELLCPDGTRMPSTDYHKCNLGKVKANAIVTRGGEYGYNETQINAYINLLMYAQQFYGRKEADEFSFSMFESPRPFSDLIFQDATQQLIIIPKEMREFSKWLGPDFMRARRVVDCNAGAAEIKFSLFASISTMIFAFYFSR</sequence>
<dbReference type="PANTHER" id="PTHR11485:SF29">
    <property type="entry name" value="TRANSFERRIN 2"/>
    <property type="match status" value="1"/>
</dbReference>
<evidence type="ECO:0000256" key="2">
    <source>
        <dbReference type="ARBA" id="ARBA00022525"/>
    </source>
</evidence>
<dbReference type="PRINTS" id="PR00422">
    <property type="entry name" value="TRANSFERRIN"/>
</dbReference>
<dbReference type="GO" id="GO:0005615">
    <property type="term" value="C:extracellular space"/>
    <property type="evidence" value="ECO:0007669"/>
    <property type="project" value="TreeGrafter"/>
</dbReference>
<feature type="chain" id="PRO_5032330919" description="Transferrin-like domain-containing protein" evidence="5">
    <location>
        <begin position="26"/>
        <end position="856"/>
    </location>
</feature>
<comment type="caution">
    <text evidence="7">The sequence shown here is derived from an EMBL/GenBank/DDBJ whole genome shotgun (WGS) entry which is preliminary data.</text>
</comment>
<organism evidence="7 8">
    <name type="scientific">Aphidius gifuensis</name>
    <name type="common">Parasitoid wasp</name>
    <dbReference type="NCBI Taxonomy" id="684658"/>
    <lineage>
        <taxon>Eukaryota</taxon>
        <taxon>Metazoa</taxon>
        <taxon>Ecdysozoa</taxon>
        <taxon>Arthropoda</taxon>
        <taxon>Hexapoda</taxon>
        <taxon>Insecta</taxon>
        <taxon>Pterygota</taxon>
        <taxon>Neoptera</taxon>
        <taxon>Endopterygota</taxon>
        <taxon>Hymenoptera</taxon>
        <taxon>Apocrita</taxon>
        <taxon>Ichneumonoidea</taxon>
        <taxon>Braconidae</taxon>
        <taxon>Aphidiinae</taxon>
        <taxon>Aphidius</taxon>
    </lineage>
</organism>
<dbReference type="OrthoDB" id="9981115at2759"/>
<comment type="subcellular location">
    <subcellularLocation>
        <location evidence="1">Secreted</location>
    </subcellularLocation>
</comment>
<dbReference type="CDD" id="cd13529">
    <property type="entry name" value="PBP2_transferrin"/>
    <property type="match status" value="2"/>
</dbReference>
<dbReference type="GO" id="GO:0006826">
    <property type="term" value="P:iron ion transport"/>
    <property type="evidence" value="ECO:0007669"/>
    <property type="project" value="TreeGrafter"/>
</dbReference>
<dbReference type="FunFam" id="3.40.190.10:FF:000095">
    <property type="entry name" value="Lactotransferrin"/>
    <property type="match status" value="1"/>
</dbReference>
<dbReference type="AlphaFoldDB" id="A0A834XJS3"/>
<dbReference type="PROSITE" id="PS00206">
    <property type="entry name" value="TRANSFERRIN_LIKE_2"/>
    <property type="match status" value="1"/>
</dbReference>
<reference evidence="7 8" key="1">
    <citation type="submission" date="2020-08" db="EMBL/GenBank/DDBJ databases">
        <title>Aphidius gifuensis genome sequencing and assembly.</title>
        <authorList>
            <person name="Du Z."/>
        </authorList>
    </citation>
    <scope>NUCLEOTIDE SEQUENCE [LARGE SCALE GENOMIC DNA]</scope>
    <source>
        <strain evidence="7">YNYX2018</strain>
        <tissue evidence="7">Adults</tissue>
    </source>
</reference>
<evidence type="ECO:0000313" key="7">
    <source>
        <dbReference type="EMBL" id="KAF7987246.1"/>
    </source>
</evidence>
<dbReference type="GO" id="GO:0055037">
    <property type="term" value="C:recycling endosome"/>
    <property type="evidence" value="ECO:0007669"/>
    <property type="project" value="TreeGrafter"/>
</dbReference>
<feature type="signal peptide" evidence="5">
    <location>
        <begin position="1"/>
        <end position="25"/>
    </location>
</feature>
<keyword evidence="3" id="KW-0677">Repeat</keyword>